<protein>
    <recommendedName>
        <fullName evidence="3">Disease resistance protein</fullName>
    </recommendedName>
</protein>
<name>A0A8J5EZ96_ZINOF</name>
<organism evidence="1 2">
    <name type="scientific">Zingiber officinale</name>
    <name type="common">Ginger</name>
    <name type="synonym">Amomum zingiber</name>
    <dbReference type="NCBI Taxonomy" id="94328"/>
    <lineage>
        <taxon>Eukaryota</taxon>
        <taxon>Viridiplantae</taxon>
        <taxon>Streptophyta</taxon>
        <taxon>Embryophyta</taxon>
        <taxon>Tracheophyta</taxon>
        <taxon>Spermatophyta</taxon>
        <taxon>Magnoliopsida</taxon>
        <taxon>Liliopsida</taxon>
        <taxon>Zingiberales</taxon>
        <taxon>Zingiberaceae</taxon>
        <taxon>Zingiber</taxon>
    </lineage>
</organism>
<accession>A0A8J5EZ96</accession>
<evidence type="ECO:0000313" key="1">
    <source>
        <dbReference type="EMBL" id="KAG6477529.1"/>
    </source>
</evidence>
<dbReference type="AlphaFoldDB" id="A0A8J5EZ96"/>
<reference evidence="1 2" key="1">
    <citation type="submission" date="2020-08" db="EMBL/GenBank/DDBJ databases">
        <title>Plant Genome Project.</title>
        <authorList>
            <person name="Zhang R.-G."/>
        </authorList>
    </citation>
    <scope>NUCLEOTIDE SEQUENCE [LARGE SCALE GENOMIC DNA]</scope>
    <source>
        <tissue evidence="1">Rhizome</tissue>
    </source>
</reference>
<dbReference type="Proteomes" id="UP000734854">
    <property type="component" value="Unassembled WGS sequence"/>
</dbReference>
<dbReference type="SUPFAM" id="SSF52047">
    <property type="entry name" value="RNI-like"/>
    <property type="match status" value="1"/>
</dbReference>
<dbReference type="InterPro" id="IPR032675">
    <property type="entry name" value="LRR_dom_sf"/>
</dbReference>
<dbReference type="PANTHER" id="PTHR36766:SF40">
    <property type="entry name" value="DISEASE RESISTANCE PROTEIN RGA3"/>
    <property type="match status" value="1"/>
</dbReference>
<dbReference type="EMBL" id="JACMSC010000018">
    <property type="protein sequence ID" value="KAG6477529.1"/>
    <property type="molecule type" value="Genomic_DNA"/>
</dbReference>
<gene>
    <name evidence="1" type="ORF">ZIOFF_066796</name>
</gene>
<comment type="caution">
    <text evidence="1">The sequence shown here is derived from an EMBL/GenBank/DDBJ whole genome shotgun (WGS) entry which is preliminary data.</text>
</comment>
<dbReference type="PANTHER" id="PTHR36766">
    <property type="entry name" value="PLANT BROAD-SPECTRUM MILDEW RESISTANCE PROTEIN RPW8"/>
    <property type="match status" value="1"/>
</dbReference>
<evidence type="ECO:0000313" key="2">
    <source>
        <dbReference type="Proteomes" id="UP000734854"/>
    </source>
</evidence>
<evidence type="ECO:0008006" key="3">
    <source>
        <dbReference type="Google" id="ProtNLM"/>
    </source>
</evidence>
<sequence>MLEDLPNLGQLPCLTSICVENLPGVKMIGEKFFATTEEGSCFPRLCTLRFTEMPAWEEFYSSDDRNLFPCLGDLYISNCQKLKMLPPLPPSIQLVDLNNVGLVDCPRFWKAIDECSSTTNSASLTYLSIQNCPNLTSLEPGLLPHHLQQIHLKKCEQLSWVPVKRLKELTSLWPLSIKECRKLMSMTPDEYIDFQLPPSMTQLYLSDCGNLSKSLPGLLHNLLTPLLISKCPNLVSLPLEPWLRVIDLKIRKTTNNLEFLRIKGFPNLLLELTDYLPGLELEINDTVLMKQPLIKNLLSSVGELTISSSCEAVMFEGEDQESLQSLASLQTLCFFRCKNLQSLPTKLYTLRPSRICGFIVAHKFSLCLIRGYCLPSKI</sequence>
<keyword evidence="2" id="KW-1185">Reference proteome</keyword>
<proteinExistence type="predicted"/>
<dbReference type="Gene3D" id="3.80.10.10">
    <property type="entry name" value="Ribonuclease Inhibitor"/>
    <property type="match status" value="2"/>
</dbReference>